<dbReference type="EMBL" id="ML992504">
    <property type="protein sequence ID" value="KAF2225217.1"/>
    <property type="molecule type" value="Genomic_DNA"/>
</dbReference>
<protein>
    <submittedName>
        <fullName evidence="2">Uncharacterized protein</fullName>
    </submittedName>
</protein>
<sequence>MLTEVVARLKTSINSLLFASSCCCNSPSQASHHVTKSQALHGRHAQWPKDSHRTRGTRPPLTYEVHKIDISKNEQKEPWSRTKLIRQQSWRSLSLPPPAPWKGDKLSTTGDGSTINS</sequence>
<name>A0A6A6GHW0_9PEZI</name>
<evidence type="ECO:0000313" key="2">
    <source>
        <dbReference type="EMBL" id="KAF2225217.1"/>
    </source>
</evidence>
<organism evidence="2 3">
    <name type="scientific">Elsinoe ampelina</name>
    <dbReference type="NCBI Taxonomy" id="302913"/>
    <lineage>
        <taxon>Eukaryota</taxon>
        <taxon>Fungi</taxon>
        <taxon>Dikarya</taxon>
        <taxon>Ascomycota</taxon>
        <taxon>Pezizomycotina</taxon>
        <taxon>Dothideomycetes</taxon>
        <taxon>Dothideomycetidae</taxon>
        <taxon>Myriangiales</taxon>
        <taxon>Elsinoaceae</taxon>
        <taxon>Elsinoe</taxon>
    </lineage>
</organism>
<evidence type="ECO:0000256" key="1">
    <source>
        <dbReference type="SAM" id="MobiDB-lite"/>
    </source>
</evidence>
<evidence type="ECO:0000313" key="3">
    <source>
        <dbReference type="Proteomes" id="UP000799538"/>
    </source>
</evidence>
<dbReference type="AlphaFoldDB" id="A0A6A6GHW0"/>
<feature type="compositionally biased region" description="Polar residues" evidence="1">
    <location>
        <begin position="106"/>
        <end position="117"/>
    </location>
</feature>
<feature type="compositionally biased region" description="Basic and acidic residues" evidence="1">
    <location>
        <begin position="64"/>
        <end position="80"/>
    </location>
</feature>
<gene>
    <name evidence="2" type="ORF">BDZ85DRAFT_259833</name>
</gene>
<dbReference type="Proteomes" id="UP000799538">
    <property type="component" value="Unassembled WGS sequence"/>
</dbReference>
<feature type="region of interest" description="Disordered" evidence="1">
    <location>
        <begin position="30"/>
        <end position="117"/>
    </location>
</feature>
<accession>A0A6A6GHW0</accession>
<keyword evidence="3" id="KW-1185">Reference proteome</keyword>
<proteinExistence type="predicted"/>
<reference evidence="3" key="1">
    <citation type="journal article" date="2020" name="Stud. Mycol.">
        <title>101 Dothideomycetes genomes: A test case for predicting lifestyles and emergence of pathogens.</title>
        <authorList>
            <person name="Haridas S."/>
            <person name="Albert R."/>
            <person name="Binder M."/>
            <person name="Bloem J."/>
            <person name="LaButti K."/>
            <person name="Salamov A."/>
            <person name="Andreopoulos B."/>
            <person name="Baker S."/>
            <person name="Barry K."/>
            <person name="Bills G."/>
            <person name="Bluhm B."/>
            <person name="Cannon C."/>
            <person name="Castanera R."/>
            <person name="Culley D."/>
            <person name="Daum C."/>
            <person name="Ezra D."/>
            <person name="Gonzalez J."/>
            <person name="Henrissat B."/>
            <person name="Kuo A."/>
            <person name="Liang C."/>
            <person name="Lipzen A."/>
            <person name="Lutzoni F."/>
            <person name="Magnuson J."/>
            <person name="Mondo S."/>
            <person name="Nolan M."/>
            <person name="Ohm R."/>
            <person name="Pangilinan J."/>
            <person name="Park H.-J."/>
            <person name="Ramirez L."/>
            <person name="Alfaro M."/>
            <person name="Sun H."/>
            <person name="Tritt A."/>
            <person name="Yoshinaga Y."/>
            <person name="Zwiers L.-H."/>
            <person name="Turgeon B."/>
            <person name="Goodwin S."/>
            <person name="Spatafora J."/>
            <person name="Crous P."/>
            <person name="Grigoriev I."/>
        </authorList>
    </citation>
    <scope>NUCLEOTIDE SEQUENCE [LARGE SCALE GENOMIC DNA]</scope>
    <source>
        <strain evidence="3">CECT 20119</strain>
    </source>
</reference>